<dbReference type="Proteomes" id="UP000809621">
    <property type="component" value="Unassembled WGS sequence"/>
</dbReference>
<keyword evidence="4" id="KW-0560">Oxidoreductase</keyword>
<comment type="cofactor">
    <cofactor evidence="1">
        <name>Fe(2+)</name>
        <dbReference type="ChEBI" id="CHEBI:29033"/>
    </cofactor>
</comment>
<evidence type="ECO:0000256" key="4">
    <source>
        <dbReference type="ARBA" id="ARBA00023002"/>
    </source>
</evidence>
<dbReference type="Pfam" id="PF08007">
    <property type="entry name" value="JmjC_2"/>
    <property type="match status" value="1"/>
</dbReference>
<dbReference type="PROSITE" id="PS51184">
    <property type="entry name" value="JMJC"/>
    <property type="match status" value="1"/>
</dbReference>
<keyword evidence="2" id="KW-0479">Metal-binding</keyword>
<evidence type="ECO:0000313" key="8">
    <source>
        <dbReference type="Proteomes" id="UP000809621"/>
    </source>
</evidence>
<evidence type="ECO:0000256" key="5">
    <source>
        <dbReference type="ARBA" id="ARBA00023004"/>
    </source>
</evidence>
<protein>
    <submittedName>
        <fullName evidence="7">Cupin domain-containing protein</fullName>
    </submittedName>
</protein>
<dbReference type="InterPro" id="IPR003347">
    <property type="entry name" value="JmjC_dom"/>
</dbReference>
<reference evidence="7 8" key="1">
    <citation type="submission" date="2021-02" db="EMBL/GenBank/DDBJ databases">
        <authorList>
            <person name="Park J.-S."/>
        </authorList>
    </citation>
    <scope>NUCLEOTIDE SEQUENCE [LARGE SCALE GENOMIC DNA]</scope>
    <source>
        <strain evidence="7 8">188UL20-2</strain>
    </source>
</reference>
<keyword evidence="5" id="KW-0408">Iron</keyword>
<name>A0ABS2HEK5_9VIBR</name>
<dbReference type="Gene3D" id="3.40.366.30">
    <property type="entry name" value="50S ribosomal protein L16 arginine hydroxylase, Chain A, Domain 2"/>
    <property type="match status" value="1"/>
</dbReference>
<evidence type="ECO:0000313" key="7">
    <source>
        <dbReference type="EMBL" id="MBM7036015.1"/>
    </source>
</evidence>
<feature type="domain" description="JmjC" evidence="6">
    <location>
        <begin position="93"/>
        <end position="222"/>
    </location>
</feature>
<evidence type="ECO:0000259" key="6">
    <source>
        <dbReference type="PROSITE" id="PS51184"/>
    </source>
</evidence>
<dbReference type="InterPro" id="IPR046799">
    <property type="entry name" value="ROXA-like_wH"/>
</dbReference>
<keyword evidence="8" id="KW-1185">Reference proteome</keyword>
<accession>A0ABS2HEK5</accession>
<evidence type="ECO:0000256" key="3">
    <source>
        <dbReference type="ARBA" id="ARBA00022964"/>
    </source>
</evidence>
<dbReference type="Pfam" id="PF20514">
    <property type="entry name" value="WHD_ROXA"/>
    <property type="match status" value="1"/>
</dbReference>
<gene>
    <name evidence="7" type="ORF">JQC93_06290</name>
</gene>
<dbReference type="Gene3D" id="2.60.120.650">
    <property type="entry name" value="Cupin"/>
    <property type="match status" value="1"/>
</dbReference>
<dbReference type="SMART" id="SM00558">
    <property type="entry name" value="JmjC"/>
    <property type="match status" value="1"/>
</dbReference>
<keyword evidence="3" id="KW-0223">Dioxygenase</keyword>
<sequence length="377" mass="42463">MYQLCFSLDQFLETYWQKKPTIIKQGFQQFVDPLSPDELAGLTLEEEVDSRFVSNIDSQWIAEHGPFSEEKFAELPETNWSFIVQAANHWHQGAAQLVEPFKGMPNWLFDDVMISFSTKDGGVGPHIDQYDVFIIQGMGRRHWSVGDKDVGQYTETNLSSGLRQIESFDPIIEDVLEPGDILYIPPGFPHCGYALEPSLSYSMGYRSPTEQELVSNFADYVLAHDVGNEHWQQPNLSKQAQYGEISASALDELTEMLTSASYNPDMVGDFMGCMLSQSRHQLNIVPTEQPWNPQELAEYLQAGNDLTKVSGLRVLFHQNDRSKVFINGEVFAVSPSMVACVNSMSDKEVLAIEDTSIDAEVLELLCTLLNKGYWFAG</sequence>
<proteinExistence type="predicted"/>
<dbReference type="SUPFAM" id="SSF51197">
    <property type="entry name" value="Clavaminate synthase-like"/>
    <property type="match status" value="1"/>
</dbReference>
<dbReference type="PANTHER" id="PTHR13096:SF8">
    <property type="entry name" value="RIBOSOMAL OXYGENASE 1"/>
    <property type="match status" value="1"/>
</dbReference>
<dbReference type="RefSeq" id="WP_205157626.1">
    <property type="nucleotide sequence ID" value="NZ_JAFEUM010000002.1"/>
</dbReference>
<dbReference type="PANTHER" id="PTHR13096">
    <property type="entry name" value="MINA53 MYC INDUCED NUCLEAR ANTIGEN"/>
    <property type="match status" value="1"/>
</dbReference>
<comment type="caution">
    <text evidence="7">The sequence shown here is derived from an EMBL/GenBank/DDBJ whole genome shotgun (WGS) entry which is preliminary data.</text>
</comment>
<evidence type="ECO:0000256" key="2">
    <source>
        <dbReference type="ARBA" id="ARBA00022723"/>
    </source>
</evidence>
<dbReference type="EMBL" id="JAFEUM010000002">
    <property type="protein sequence ID" value="MBM7036015.1"/>
    <property type="molecule type" value="Genomic_DNA"/>
</dbReference>
<organism evidence="7 8">
    <name type="scientific">Vibrio ulleungensis</name>
    <dbReference type="NCBI Taxonomy" id="2807619"/>
    <lineage>
        <taxon>Bacteria</taxon>
        <taxon>Pseudomonadati</taxon>
        <taxon>Pseudomonadota</taxon>
        <taxon>Gammaproteobacteria</taxon>
        <taxon>Vibrionales</taxon>
        <taxon>Vibrionaceae</taxon>
        <taxon>Vibrio</taxon>
    </lineage>
</organism>
<evidence type="ECO:0000256" key="1">
    <source>
        <dbReference type="ARBA" id="ARBA00001954"/>
    </source>
</evidence>
<dbReference type="InterPro" id="IPR039994">
    <property type="entry name" value="NO66-like"/>
</dbReference>